<dbReference type="Proteomes" id="UP000657592">
    <property type="component" value="Unassembled WGS sequence"/>
</dbReference>
<evidence type="ECO:0000313" key="1">
    <source>
        <dbReference type="EMBL" id="GGH39235.1"/>
    </source>
</evidence>
<gene>
    <name evidence="1" type="ORF">GCM10010921_10340</name>
</gene>
<dbReference type="RefSeq" id="WP_188755195.1">
    <property type="nucleotide sequence ID" value="NZ_BMJY01000003.1"/>
</dbReference>
<proteinExistence type="predicted"/>
<reference evidence="1" key="2">
    <citation type="submission" date="2020-09" db="EMBL/GenBank/DDBJ databases">
        <authorList>
            <person name="Sun Q."/>
            <person name="Zhou Y."/>
        </authorList>
    </citation>
    <scope>NUCLEOTIDE SEQUENCE</scope>
    <source>
        <strain evidence="1">CGMCC 1.15794</strain>
    </source>
</reference>
<comment type="caution">
    <text evidence="1">The sequence shown here is derived from an EMBL/GenBank/DDBJ whole genome shotgun (WGS) entry which is preliminary data.</text>
</comment>
<protein>
    <submittedName>
        <fullName evidence="1">Uncharacterized protein</fullName>
    </submittedName>
</protein>
<evidence type="ECO:0000313" key="2">
    <source>
        <dbReference type="Proteomes" id="UP000657592"/>
    </source>
</evidence>
<dbReference type="SUPFAM" id="SSF53756">
    <property type="entry name" value="UDP-Glycosyltransferase/glycogen phosphorylase"/>
    <property type="match status" value="1"/>
</dbReference>
<keyword evidence="2" id="KW-1185">Reference proteome</keyword>
<dbReference type="EMBL" id="BMJY01000003">
    <property type="protein sequence ID" value="GGH39235.1"/>
    <property type="molecule type" value="Genomic_DNA"/>
</dbReference>
<accession>A0A917ICR9</accession>
<sequence length="405" mass="44501">MRIIGVAESDSYLKWGAALLGRAPDDWDRRLMIVEGALTVTAAQERACVHGTPFEGSALPRVAYKDLVERITAERPDAVLVAAHGPLARVLIETVARVQPRPVILSGLPGISIPVTWLALERRAQADLMIVHSKREVREFRALSVARGWDHRLALASLPFADRERPHRGTDLVFAAQSVVPRTEPDRMRVARLLVRAAQAHPHRRVVLKLRGTAGEPQTHRDDLPYPALLERLAPLPPNLAVSTVSMARALDTAEGLVTVSSTAAIEAIARGVPVIALDVFGVSDELINPVFTGSGLFGDERAVVDRAFRTPRPEWLDDNYLHDPADDDWAPQLEELVRRRRAGELPPRAPLPRVGGPLRAAWHRKRVLGRHDRSLAGVVALAIGLPLRRAVHFVNSIRAPRSAS</sequence>
<reference evidence="1" key="1">
    <citation type="journal article" date="2014" name="Int. J. Syst. Evol. Microbiol.">
        <title>Complete genome sequence of Corynebacterium casei LMG S-19264T (=DSM 44701T), isolated from a smear-ripened cheese.</title>
        <authorList>
            <consortium name="US DOE Joint Genome Institute (JGI-PGF)"/>
            <person name="Walter F."/>
            <person name="Albersmeier A."/>
            <person name="Kalinowski J."/>
            <person name="Ruckert C."/>
        </authorList>
    </citation>
    <scope>NUCLEOTIDE SEQUENCE</scope>
    <source>
        <strain evidence="1">CGMCC 1.15794</strain>
    </source>
</reference>
<dbReference type="InterPro" id="IPR046561">
    <property type="entry name" value="DUF6716"/>
</dbReference>
<organism evidence="1 2">
    <name type="scientific">Microbacterium album</name>
    <dbReference type="NCBI Taxonomy" id="2053191"/>
    <lineage>
        <taxon>Bacteria</taxon>
        <taxon>Bacillati</taxon>
        <taxon>Actinomycetota</taxon>
        <taxon>Actinomycetes</taxon>
        <taxon>Micrococcales</taxon>
        <taxon>Microbacteriaceae</taxon>
        <taxon>Microbacterium</taxon>
    </lineage>
</organism>
<name>A0A917ICR9_9MICO</name>
<dbReference type="AlphaFoldDB" id="A0A917ICR9"/>
<dbReference type="Pfam" id="PF20471">
    <property type="entry name" value="DUF6716"/>
    <property type="match status" value="1"/>
</dbReference>